<gene>
    <name evidence="1" type="ORF">PENCOP_c013G02488</name>
</gene>
<dbReference type="AlphaFoldDB" id="A0A1V6UAM7"/>
<keyword evidence="2" id="KW-1185">Reference proteome</keyword>
<organism evidence="1 2">
    <name type="scientific">Penicillium coprophilum</name>
    <dbReference type="NCBI Taxonomy" id="36646"/>
    <lineage>
        <taxon>Eukaryota</taxon>
        <taxon>Fungi</taxon>
        <taxon>Dikarya</taxon>
        <taxon>Ascomycota</taxon>
        <taxon>Pezizomycotina</taxon>
        <taxon>Eurotiomycetes</taxon>
        <taxon>Eurotiomycetidae</taxon>
        <taxon>Eurotiales</taxon>
        <taxon>Aspergillaceae</taxon>
        <taxon>Penicillium</taxon>
    </lineage>
</organism>
<sequence length="156" mass="18485">MALLAFVEKYWNREDLTEEEPERHEKFRVKLVTIYTQLCFAFDGLVETHCTVHMPTANVTDEATSGYFAWCNAREHMLCPNSQYHLNTHYTEKPYWQYVFRAMEHLSLRMGEEASLKWAAAICAFYNDLRAMVRNCFFSAEVEHIEEEFLLEIPNL</sequence>
<comment type="caution">
    <text evidence="1">The sequence shown here is derived from an EMBL/GenBank/DDBJ whole genome shotgun (WGS) entry which is preliminary data.</text>
</comment>
<evidence type="ECO:0000313" key="1">
    <source>
        <dbReference type="EMBL" id="OQE35506.1"/>
    </source>
</evidence>
<name>A0A1V6UAM7_9EURO</name>
<evidence type="ECO:0000313" key="2">
    <source>
        <dbReference type="Proteomes" id="UP000191500"/>
    </source>
</evidence>
<accession>A0A1V6UAM7</accession>
<reference evidence="2" key="1">
    <citation type="journal article" date="2017" name="Nat. Microbiol.">
        <title>Global analysis of biosynthetic gene clusters reveals vast potential of secondary metabolite production in Penicillium species.</title>
        <authorList>
            <person name="Nielsen J.C."/>
            <person name="Grijseels S."/>
            <person name="Prigent S."/>
            <person name="Ji B."/>
            <person name="Dainat J."/>
            <person name="Nielsen K.F."/>
            <person name="Frisvad J.C."/>
            <person name="Workman M."/>
            <person name="Nielsen J."/>
        </authorList>
    </citation>
    <scope>NUCLEOTIDE SEQUENCE [LARGE SCALE GENOMIC DNA]</scope>
    <source>
        <strain evidence="2">IBT 31321</strain>
    </source>
</reference>
<dbReference type="Proteomes" id="UP000191500">
    <property type="component" value="Unassembled WGS sequence"/>
</dbReference>
<proteinExistence type="predicted"/>
<dbReference type="STRING" id="36646.A0A1V6UAM7"/>
<protein>
    <submittedName>
        <fullName evidence="1">Uncharacterized protein</fullName>
    </submittedName>
</protein>
<dbReference type="EMBL" id="MDDG01000013">
    <property type="protein sequence ID" value="OQE35506.1"/>
    <property type="molecule type" value="Genomic_DNA"/>
</dbReference>